<feature type="binding site" evidence="11">
    <location>
        <begin position="100"/>
        <end position="102"/>
    </location>
    <ligand>
        <name>substrate</name>
    </ligand>
</feature>
<dbReference type="GO" id="GO:0008299">
    <property type="term" value="P:isoprenoid biosynthetic process"/>
    <property type="evidence" value="ECO:0007669"/>
    <property type="project" value="UniProtKB-UniRule"/>
</dbReference>
<keyword evidence="5 11" id="KW-0479">Metal-binding</keyword>
<evidence type="ECO:0000256" key="4">
    <source>
        <dbReference type="ARBA" id="ARBA00022643"/>
    </source>
</evidence>
<evidence type="ECO:0000256" key="6">
    <source>
        <dbReference type="ARBA" id="ARBA00022842"/>
    </source>
</evidence>
<keyword evidence="7 11" id="KW-0521">NADP</keyword>
<keyword evidence="8 11" id="KW-0414">Isoprene biosynthesis</keyword>
<comment type="subunit">
    <text evidence="10 11">Homooctamer. Dimer of tetramers.</text>
</comment>
<dbReference type="Gene3D" id="3.20.20.70">
    <property type="entry name" value="Aldolase class I"/>
    <property type="match status" value="1"/>
</dbReference>
<dbReference type="OrthoDB" id="9795032at2"/>
<evidence type="ECO:0000256" key="7">
    <source>
        <dbReference type="ARBA" id="ARBA00022857"/>
    </source>
</evidence>
<dbReference type="GO" id="GO:0000287">
    <property type="term" value="F:magnesium ion binding"/>
    <property type="evidence" value="ECO:0007669"/>
    <property type="project" value="UniProtKB-UniRule"/>
</dbReference>
<dbReference type="CDD" id="cd02811">
    <property type="entry name" value="IDI-2_FMN"/>
    <property type="match status" value="1"/>
</dbReference>
<feature type="domain" description="FMN-dependent dehydrogenase" evidence="12">
    <location>
        <begin position="179"/>
        <end position="339"/>
    </location>
</feature>
<dbReference type="PANTHER" id="PTHR43665">
    <property type="entry name" value="ISOPENTENYL-DIPHOSPHATE DELTA-ISOMERASE"/>
    <property type="match status" value="1"/>
</dbReference>
<comment type="subcellular location">
    <subcellularLocation>
        <location evidence="11">Cytoplasm</location>
    </subcellularLocation>
</comment>
<dbReference type="GO" id="GO:0010181">
    <property type="term" value="F:FMN binding"/>
    <property type="evidence" value="ECO:0007669"/>
    <property type="project" value="UniProtKB-UniRule"/>
</dbReference>
<name>A0A5R9F1R0_9BACL</name>
<feature type="binding site" evidence="11">
    <location>
        <position position="69"/>
    </location>
    <ligand>
        <name>FMN</name>
        <dbReference type="ChEBI" id="CHEBI:58210"/>
    </ligand>
</feature>
<evidence type="ECO:0000256" key="11">
    <source>
        <dbReference type="HAMAP-Rule" id="MF_00354"/>
    </source>
</evidence>
<dbReference type="EMBL" id="SWLG01000006">
    <property type="protein sequence ID" value="TLS37572.1"/>
    <property type="molecule type" value="Genomic_DNA"/>
</dbReference>
<evidence type="ECO:0000313" key="13">
    <source>
        <dbReference type="EMBL" id="TLS37572.1"/>
    </source>
</evidence>
<dbReference type="Proteomes" id="UP000308230">
    <property type="component" value="Unassembled WGS sequence"/>
</dbReference>
<dbReference type="RefSeq" id="WP_138126126.1">
    <property type="nucleotide sequence ID" value="NZ_SWLG01000006.1"/>
</dbReference>
<organism evidence="13 14">
    <name type="scientific">Exobacillus caeni</name>
    <dbReference type="NCBI Taxonomy" id="2574798"/>
    <lineage>
        <taxon>Bacteria</taxon>
        <taxon>Bacillati</taxon>
        <taxon>Bacillota</taxon>
        <taxon>Bacilli</taxon>
        <taxon>Bacillales</taxon>
        <taxon>Guptibacillaceae</taxon>
        <taxon>Exobacillus</taxon>
    </lineage>
</organism>
<dbReference type="AlphaFoldDB" id="A0A5R9F1R0"/>
<feature type="binding site" evidence="11">
    <location>
        <position position="163"/>
    </location>
    <ligand>
        <name>substrate</name>
    </ligand>
</feature>
<comment type="caution">
    <text evidence="13">The sequence shown here is derived from an EMBL/GenBank/DDBJ whole genome shotgun (WGS) entry which is preliminary data.</text>
</comment>
<evidence type="ECO:0000256" key="2">
    <source>
        <dbReference type="ARBA" id="ARBA00022490"/>
    </source>
</evidence>
<dbReference type="Pfam" id="PF01070">
    <property type="entry name" value="FMN_dh"/>
    <property type="match status" value="1"/>
</dbReference>
<feature type="binding site" evidence="11">
    <location>
        <position position="164"/>
    </location>
    <ligand>
        <name>Mg(2+)</name>
        <dbReference type="ChEBI" id="CHEBI:18420"/>
    </ligand>
</feature>
<feature type="binding site" evidence="11">
    <location>
        <position position="225"/>
    </location>
    <ligand>
        <name>FMN</name>
        <dbReference type="ChEBI" id="CHEBI:58210"/>
    </ligand>
</feature>
<feature type="binding site" evidence="11">
    <location>
        <begin position="70"/>
        <end position="72"/>
    </location>
    <ligand>
        <name>FMN</name>
        <dbReference type="ChEBI" id="CHEBI:58210"/>
    </ligand>
</feature>
<evidence type="ECO:0000256" key="8">
    <source>
        <dbReference type="ARBA" id="ARBA00023229"/>
    </source>
</evidence>
<sequence length="347" mass="38025">MKPVDDKTERRKTEHIRICLNEDVEGKNITTGLEKYRFKHNALPEIDFKEINLGTSFLSKQVKAPFLISSMTGGTKVARNINQRLALLAESHGWAIGVGSMRAAIEEESLADTFEVRKYAPTIPVLANLGAVQFNYGYGTEECMRAVEMIEADALILHLNSLQEVFQPEGDTNFGNLLTKIEEIAAKLPVPVGVKEVGMGINGLSAKKLMDSGVKFIDIAGAGGTSWIQVEKFRANEPIRNLAADAFSDWGNPTAECLEEVKQYRNQIEIIASGGMKNGVEAAKALALGANMVGFGRSLLKPAVDSDVTLLEVQMDRIEFELRTAMFGIGADSIEQLVNTRNLYKIS</sequence>
<dbReference type="InterPro" id="IPR011179">
    <property type="entry name" value="IPdP_isomerase"/>
</dbReference>
<dbReference type="GO" id="GO:0004452">
    <property type="term" value="F:isopentenyl-diphosphate delta-isomerase activity"/>
    <property type="evidence" value="ECO:0007669"/>
    <property type="project" value="UniProtKB-UniRule"/>
</dbReference>
<dbReference type="PIRSF" id="PIRSF003314">
    <property type="entry name" value="IPP_isomerase"/>
    <property type="match status" value="1"/>
</dbReference>
<comment type="cofactor">
    <cofactor evidence="11">
        <name>NADPH</name>
        <dbReference type="ChEBI" id="CHEBI:57783"/>
    </cofactor>
</comment>
<dbReference type="EC" id="5.3.3.2" evidence="11"/>
<evidence type="ECO:0000256" key="5">
    <source>
        <dbReference type="ARBA" id="ARBA00022723"/>
    </source>
</evidence>
<evidence type="ECO:0000256" key="9">
    <source>
        <dbReference type="ARBA" id="ARBA00023235"/>
    </source>
</evidence>
<comment type="similarity">
    <text evidence="11">Belongs to the IPP isomerase type 2 family.</text>
</comment>
<accession>A0A5R9F1R0</accession>
<evidence type="ECO:0000256" key="3">
    <source>
        <dbReference type="ARBA" id="ARBA00022630"/>
    </source>
</evidence>
<reference evidence="13 14" key="1">
    <citation type="submission" date="2019-04" db="EMBL/GenBank/DDBJ databases">
        <title>Bacillus caeni sp. nov., a bacterium isolated from mangrove sediment.</title>
        <authorList>
            <person name="Huang H."/>
            <person name="Mo K."/>
            <person name="Hu Y."/>
        </authorList>
    </citation>
    <scope>NUCLEOTIDE SEQUENCE [LARGE SCALE GENOMIC DNA]</scope>
    <source>
        <strain evidence="13 14">HB172195</strain>
    </source>
</reference>
<dbReference type="NCBIfam" id="TIGR02151">
    <property type="entry name" value="IPP_isom_2"/>
    <property type="match status" value="1"/>
</dbReference>
<comment type="caution">
    <text evidence="11">Lacks conserved residue(s) required for the propagation of feature annotation.</text>
</comment>
<comment type="cofactor">
    <cofactor evidence="1 11">
        <name>FMN</name>
        <dbReference type="ChEBI" id="CHEBI:58210"/>
    </cofactor>
</comment>
<dbReference type="GO" id="GO:0016491">
    <property type="term" value="F:oxidoreductase activity"/>
    <property type="evidence" value="ECO:0007669"/>
    <property type="project" value="InterPro"/>
</dbReference>
<feature type="binding site" evidence="11">
    <location>
        <position position="100"/>
    </location>
    <ligand>
        <name>FMN</name>
        <dbReference type="ChEBI" id="CHEBI:58210"/>
    </ligand>
</feature>
<feature type="binding site" evidence="11">
    <location>
        <begin position="11"/>
        <end position="12"/>
    </location>
    <ligand>
        <name>substrate</name>
    </ligand>
</feature>
<gene>
    <name evidence="11" type="primary">fni</name>
    <name evidence="13" type="ORF">FCL54_10555</name>
</gene>
<dbReference type="HAMAP" id="MF_00354">
    <property type="entry name" value="Idi_2"/>
    <property type="match status" value="1"/>
</dbReference>
<dbReference type="GO" id="GO:0070402">
    <property type="term" value="F:NADPH binding"/>
    <property type="evidence" value="ECO:0007669"/>
    <property type="project" value="UniProtKB-UniRule"/>
</dbReference>
<dbReference type="InterPro" id="IPR000262">
    <property type="entry name" value="FMN-dep_DH"/>
</dbReference>
<dbReference type="GO" id="GO:0005737">
    <property type="term" value="C:cytoplasm"/>
    <property type="evidence" value="ECO:0007669"/>
    <property type="project" value="UniProtKB-SubCell"/>
</dbReference>
<keyword evidence="14" id="KW-1185">Reference proteome</keyword>
<dbReference type="SUPFAM" id="SSF51395">
    <property type="entry name" value="FMN-linked oxidoreductases"/>
    <property type="match status" value="1"/>
</dbReference>
<keyword evidence="2 11" id="KW-0963">Cytoplasm</keyword>
<feature type="binding site" evidence="11">
    <location>
        <position position="128"/>
    </location>
    <ligand>
        <name>FMN</name>
        <dbReference type="ChEBI" id="CHEBI:58210"/>
    </ligand>
</feature>
<feature type="binding site" evidence="11">
    <location>
        <begin position="275"/>
        <end position="277"/>
    </location>
    <ligand>
        <name>FMN</name>
        <dbReference type="ChEBI" id="CHEBI:58210"/>
    </ligand>
</feature>
<feature type="binding site" evidence="11">
    <location>
        <position position="195"/>
    </location>
    <ligand>
        <name>FMN</name>
        <dbReference type="ChEBI" id="CHEBI:58210"/>
    </ligand>
</feature>
<protein>
    <recommendedName>
        <fullName evidence="11">Isopentenyl-diphosphate delta-isomerase</fullName>
        <shortName evidence="11">IPP isomerase</shortName>
        <ecNumber evidence="11">5.3.3.2</ecNumber>
    </recommendedName>
    <alternativeName>
        <fullName evidence="11">Isopentenyl diphosphate:dimethylallyl diphosphate isomerase</fullName>
    </alternativeName>
    <alternativeName>
        <fullName evidence="11">Isopentenyl pyrophosphate isomerase</fullName>
    </alternativeName>
    <alternativeName>
        <fullName evidence="11">Type 2 isopentenyl diphosphate isomerase</fullName>
        <shortName evidence="11">IDI-2</shortName>
    </alternativeName>
</protein>
<evidence type="ECO:0000256" key="10">
    <source>
        <dbReference type="ARBA" id="ARBA00025810"/>
    </source>
</evidence>
<evidence type="ECO:0000313" key="14">
    <source>
        <dbReference type="Proteomes" id="UP000308230"/>
    </source>
</evidence>
<comment type="cofactor">
    <cofactor evidence="11">
        <name>Mg(2+)</name>
        <dbReference type="ChEBI" id="CHEBI:18420"/>
    </cofactor>
</comment>
<keyword evidence="9 11" id="KW-0413">Isomerase</keyword>
<dbReference type="PANTHER" id="PTHR43665:SF1">
    <property type="entry name" value="ISOPENTENYL-DIPHOSPHATE DELTA-ISOMERASE"/>
    <property type="match status" value="1"/>
</dbReference>
<proteinExistence type="inferred from homology"/>
<evidence type="ECO:0000259" key="12">
    <source>
        <dbReference type="Pfam" id="PF01070"/>
    </source>
</evidence>
<keyword evidence="4 11" id="KW-0288">FMN</keyword>
<dbReference type="InterPro" id="IPR013785">
    <property type="entry name" value="Aldolase_TIM"/>
</dbReference>
<comment type="catalytic activity">
    <reaction evidence="11">
        <text>isopentenyl diphosphate = dimethylallyl diphosphate</text>
        <dbReference type="Rhea" id="RHEA:23284"/>
        <dbReference type="ChEBI" id="CHEBI:57623"/>
        <dbReference type="ChEBI" id="CHEBI:128769"/>
        <dbReference type="EC" id="5.3.3.2"/>
    </reaction>
</comment>
<comment type="function">
    <text evidence="11">Involved in the biosynthesis of isoprenoids. Catalyzes the 1,3-allylic rearrangement of the homoallylic substrate isopentenyl (IPP) to its allylic isomer, dimethylallyl diphosphate (DMAPP).</text>
</comment>
<evidence type="ECO:0000256" key="1">
    <source>
        <dbReference type="ARBA" id="ARBA00001917"/>
    </source>
</evidence>
<keyword evidence="3 11" id="KW-0285">Flavoprotein</keyword>
<keyword evidence="6 11" id="KW-0460">Magnesium</keyword>